<keyword evidence="3" id="KW-0413">Isomerase</keyword>
<dbReference type="SUPFAM" id="SSF52242">
    <property type="entry name" value="Cobalamin (vitamin B12)-binding domain"/>
    <property type="match status" value="1"/>
</dbReference>
<name>A0A979G575_CHIPD</name>
<dbReference type="GO" id="GO:0046872">
    <property type="term" value="F:metal ion binding"/>
    <property type="evidence" value="ECO:0007669"/>
    <property type="project" value="InterPro"/>
</dbReference>
<dbReference type="Gene3D" id="3.20.20.240">
    <property type="entry name" value="Methylmalonyl-CoA mutase"/>
    <property type="match status" value="1"/>
</dbReference>
<dbReference type="GO" id="GO:0031419">
    <property type="term" value="F:cobalamin binding"/>
    <property type="evidence" value="ECO:0007669"/>
    <property type="project" value="UniProtKB-KW"/>
</dbReference>
<proteinExistence type="predicted"/>
<dbReference type="AlphaFoldDB" id="A0A979G575"/>
<evidence type="ECO:0000256" key="2">
    <source>
        <dbReference type="ARBA" id="ARBA00022628"/>
    </source>
</evidence>
<gene>
    <name evidence="5" type="ordered locus">Cpin_3405</name>
</gene>
<dbReference type="GO" id="GO:0050097">
    <property type="term" value="F:methylaspartate mutase activity"/>
    <property type="evidence" value="ECO:0007669"/>
    <property type="project" value="InterPro"/>
</dbReference>
<dbReference type="Proteomes" id="UP000002215">
    <property type="component" value="Chromosome"/>
</dbReference>
<dbReference type="InterPro" id="IPR006396">
    <property type="entry name" value="Glu_mut_E"/>
</dbReference>
<sequence length="646" mass="73161">MTEKHAILIGGIGDDAHSVGIGLLELGFREAGFHVKSIGIRNSLTEFFKLAPFFDAILISNKNGHAELYLQDFNRLLSEYQLKEKNTKLWYLGGSLSVSESDFAIKKRFLNMGFSNVYPKPVPFSEVLNNIQRDLQYHNIPKKNNRQRFANMAKQKPVNWSEVHTGRLTDEQLEKERREVLQEWPTGTDVLHSEYQKVAAVTGTLDDLLWNNKVSNKSPLFQPRTGVANIEDQIELLQYLESEGSDVSSVQLDAASRSKLYHRAEEGRLLSIERKSSQLNGFPIPIYGVSEVRRLLLSLKRPFQLRGGGPDHRFTYEIALKAGVSALEGGFICYCLPYDKLTSPTESLKRWQFVDRLAARYYEMFGVAINREYFGVLTATLIEPSLAIVVNVIQAVASARQGIVSISAGYAEQGNRSQDIAAVTVLDEQVNYYLRKYGFTNCRVTTVYHQFMAAFPADYAKAEELIFNSSITATLAGATKVMVKTAVEAIRIPDRYDNSKAVALSKRGALCAEKSLLNHVKIKEEKQLIRKEVKQIIDVILELGNGDIIKGALMAIEQGVIDIPWSPNIYNQNKVVCVRDVEGAVRFHDFGNLPFSESVKDFHHQKVHKRKTMERDPSIFSLLEKDLSRIWKNEYQRWPLDGHYVT</sequence>
<organism evidence="5 6">
    <name type="scientific">Chitinophaga pinensis (strain ATCC 43595 / DSM 2588 / LMG 13176 / NBRC 15968 / NCIMB 11800 / UQM 2034)</name>
    <dbReference type="NCBI Taxonomy" id="485918"/>
    <lineage>
        <taxon>Bacteria</taxon>
        <taxon>Pseudomonadati</taxon>
        <taxon>Bacteroidota</taxon>
        <taxon>Chitinophagia</taxon>
        <taxon>Chitinophagales</taxon>
        <taxon>Chitinophagaceae</taxon>
        <taxon>Chitinophaga</taxon>
    </lineage>
</organism>
<dbReference type="InterPro" id="IPR016176">
    <property type="entry name" value="Cbl-dep_enz_cat"/>
</dbReference>
<protein>
    <submittedName>
        <fullName evidence="5">Methylaspartate mutase, E subunit</fullName>
    </submittedName>
</protein>
<dbReference type="KEGG" id="cpi:Cpin_3405"/>
<accession>A0A979G575</accession>
<dbReference type="GO" id="GO:0019670">
    <property type="term" value="P:anaerobic L-glutamate catabolic process"/>
    <property type="evidence" value="ECO:0007669"/>
    <property type="project" value="InterPro"/>
</dbReference>
<dbReference type="InterPro" id="IPR036724">
    <property type="entry name" value="Cobalamin-bd_sf"/>
</dbReference>
<dbReference type="OrthoDB" id="9763360at2"/>
<dbReference type="Gene3D" id="3.40.50.280">
    <property type="entry name" value="Cobalamin-binding domain"/>
    <property type="match status" value="1"/>
</dbReference>
<evidence type="ECO:0000256" key="1">
    <source>
        <dbReference type="ARBA" id="ARBA00001922"/>
    </source>
</evidence>
<evidence type="ECO:0000313" key="6">
    <source>
        <dbReference type="Proteomes" id="UP000002215"/>
    </source>
</evidence>
<dbReference type="EMBL" id="CP001699">
    <property type="protein sequence ID" value="ACU60872.1"/>
    <property type="molecule type" value="Genomic_DNA"/>
</dbReference>
<dbReference type="RefSeq" id="WP_012791048.1">
    <property type="nucleotide sequence ID" value="NC_013132.1"/>
</dbReference>
<comment type="cofactor">
    <cofactor evidence="1">
        <name>adenosylcob(III)alamin</name>
        <dbReference type="ChEBI" id="CHEBI:18408"/>
    </cofactor>
</comment>
<evidence type="ECO:0000313" key="5">
    <source>
        <dbReference type="EMBL" id="ACU60872.1"/>
    </source>
</evidence>
<dbReference type="NCBIfam" id="TIGR01503">
    <property type="entry name" value="MthylAspMut_E"/>
    <property type="match status" value="1"/>
</dbReference>
<keyword evidence="2" id="KW-0846">Cobalamin</keyword>
<dbReference type="InterPro" id="IPR014714">
    <property type="entry name" value="Glu_mut_E_C_dom_sf"/>
</dbReference>
<dbReference type="SUPFAM" id="SSF51703">
    <property type="entry name" value="Cobalamin (vitamin B12)-dependent enzymes"/>
    <property type="match status" value="1"/>
</dbReference>
<dbReference type="Gene3D" id="3.90.970.10">
    <property type="match status" value="1"/>
</dbReference>
<dbReference type="Pfam" id="PF06368">
    <property type="entry name" value="Met_asp_mut_E"/>
    <property type="match status" value="1"/>
</dbReference>
<reference evidence="5 6" key="2">
    <citation type="journal article" date="2010" name="Stand. Genomic Sci.">
        <title>Complete genome sequence of Chitinophaga pinensis type strain (UQM 2034).</title>
        <authorList>
            <person name="Glavina Del Rio T."/>
            <person name="Abt B."/>
            <person name="Spring S."/>
            <person name="Lapidus A."/>
            <person name="Nolan M."/>
            <person name="Tice H."/>
            <person name="Copeland A."/>
            <person name="Cheng J.F."/>
            <person name="Chen F."/>
            <person name="Bruce D."/>
            <person name="Goodwin L."/>
            <person name="Pitluck S."/>
            <person name="Ivanova N."/>
            <person name="Mavromatis K."/>
            <person name="Mikhailova N."/>
            <person name="Pati A."/>
            <person name="Chen A."/>
            <person name="Palaniappan K."/>
            <person name="Land M."/>
            <person name="Hauser L."/>
            <person name="Chang Y.J."/>
            <person name="Jeffries C.D."/>
            <person name="Chain P."/>
            <person name="Saunders E."/>
            <person name="Detter J.C."/>
            <person name="Brettin T."/>
            <person name="Rohde M."/>
            <person name="Goker M."/>
            <person name="Bristow J."/>
            <person name="Eisen J.A."/>
            <person name="Markowitz V."/>
            <person name="Hugenholtz P."/>
            <person name="Kyrpides N.C."/>
            <person name="Klenk H.P."/>
            <person name="Lucas S."/>
        </authorList>
    </citation>
    <scope>NUCLEOTIDE SEQUENCE [LARGE SCALE GENOMIC DNA]</scope>
    <source>
        <strain evidence="6">ATCC 43595 / DSM 2588 / LMG 13176 / NBRC 15968 / NCIMB 11800 / UQM 2034</strain>
    </source>
</reference>
<reference evidence="6" key="1">
    <citation type="submission" date="2009-08" db="EMBL/GenBank/DDBJ databases">
        <title>The complete genome of Chitinophaga pinensis DSM 2588.</title>
        <authorList>
            <consortium name="US DOE Joint Genome Institute (JGI-PGF)"/>
            <person name="Lucas S."/>
            <person name="Copeland A."/>
            <person name="Lapidus A."/>
            <person name="Glavina del Rio T."/>
            <person name="Dalin E."/>
            <person name="Tice H."/>
            <person name="Bruce D."/>
            <person name="Goodwin L."/>
            <person name="Pitluck S."/>
            <person name="Kyrpides N."/>
            <person name="Mavromatis K."/>
            <person name="Ivanova N."/>
            <person name="Mikhailova N."/>
            <person name="Sims D."/>
            <person name="Meinche L."/>
            <person name="Brettin T."/>
            <person name="Detter J.C."/>
            <person name="Han C."/>
            <person name="Larimer F."/>
            <person name="Land M."/>
            <person name="Hauser L."/>
            <person name="Markowitz V."/>
            <person name="Cheng J.-F."/>
            <person name="Hugenholtz P."/>
            <person name="Woyke T."/>
            <person name="Wu D."/>
            <person name="Spring S."/>
            <person name="Klenk H.-P."/>
            <person name="Eisen J.A."/>
        </authorList>
    </citation>
    <scope>NUCLEOTIDE SEQUENCE [LARGE SCALE GENOMIC DNA]</scope>
    <source>
        <strain evidence="6">ATCC 43595 / DSM 2588 / LMG 13176 / NBRC 15968 / NCIMB 11800 / UQM 2034</strain>
    </source>
</reference>
<evidence type="ECO:0000256" key="3">
    <source>
        <dbReference type="ARBA" id="ARBA00023235"/>
    </source>
</evidence>
<evidence type="ECO:0000256" key="4">
    <source>
        <dbReference type="ARBA" id="ARBA00023285"/>
    </source>
</evidence>
<keyword evidence="4" id="KW-0170">Cobalt</keyword>